<keyword evidence="3" id="KW-0233">DNA recombination</keyword>
<organism evidence="6 7">
    <name type="scientific">Kribbella alba</name>
    <dbReference type="NCBI Taxonomy" id="190197"/>
    <lineage>
        <taxon>Bacteria</taxon>
        <taxon>Bacillati</taxon>
        <taxon>Actinomycetota</taxon>
        <taxon>Actinomycetes</taxon>
        <taxon>Propionibacteriales</taxon>
        <taxon>Kribbellaceae</taxon>
        <taxon>Kribbella</taxon>
    </lineage>
</organism>
<evidence type="ECO:0000313" key="6">
    <source>
        <dbReference type="EMBL" id="GAA1662378.1"/>
    </source>
</evidence>
<comment type="caution">
    <text evidence="6">The sequence shown here is derived from an EMBL/GenBank/DDBJ whole genome shotgun (WGS) entry which is preliminary data.</text>
</comment>
<dbReference type="Pfam" id="PF00239">
    <property type="entry name" value="Resolvase"/>
    <property type="match status" value="1"/>
</dbReference>
<dbReference type="PROSITE" id="PS00397">
    <property type="entry name" value="RECOMBINASES_1"/>
    <property type="match status" value="1"/>
</dbReference>
<evidence type="ECO:0000313" key="7">
    <source>
        <dbReference type="Proteomes" id="UP001501319"/>
    </source>
</evidence>
<dbReference type="SUPFAM" id="SSF53041">
    <property type="entry name" value="Resolvase-like"/>
    <property type="match status" value="1"/>
</dbReference>
<dbReference type="CDD" id="cd03768">
    <property type="entry name" value="SR_ResInv"/>
    <property type="match status" value="1"/>
</dbReference>
<proteinExistence type="predicted"/>
<accession>A0ABN2FZR1</accession>
<dbReference type="EMBL" id="BAAANE010000018">
    <property type="protein sequence ID" value="GAA1662378.1"/>
    <property type="molecule type" value="Genomic_DNA"/>
</dbReference>
<dbReference type="PROSITE" id="PS51736">
    <property type="entry name" value="RECOMBINASES_3"/>
    <property type="match status" value="1"/>
</dbReference>
<dbReference type="SMART" id="SM00857">
    <property type="entry name" value="Resolvase"/>
    <property type="match status" value="1"/>
</dbReference>
<dbReference type="Proteomes" id="UP001501319">
    <property type="component" value="Unassembled WGS sequence"/>
</dbReference>
<keyword evidence="1" id="KW-0229">DNA integration</keyword>
<feature type="domain" description="Resolvase/invertase-type recombinase catalytic" evidence="5">
    <location>
        <begin position="41"/>
        <end position="186"/>
    </location>
</feature>
<keyword evidence="7" id="KW-1185">Reference proteome</keyword>
<evidence type="ECO:0000256" key="4">
    <source>
        <dbReference type="PROSITE-ProRule" id="PRU10137"/>
    </source>
</evidence>
<evidence type="ECO:0000256" key="1">
    <source>
        <dbReference type="ARBA" id="ARBA00022908"/>
    </source>
</evidence>
<dbReference type="Gene3D" id="3.40.50.1390">
    <property type="entry name" value="Resolvase, N-terminal catalytic domain"/>
    <property type="match status" value="1"/>
</dbReference>
<keyword evidence="2" id="KW-0238">DNA-binding</keyword>
<evidence type="ECO:0000259" key="5">
    <source>
        <dbReference type="PROSITE" id="PS51736"/>
    </source>
</evidence>
<protein>
    <recommendedName>
        <fullName evidence="5">Resolvase/invertase-type recombinase catalytic domain-containing protein</fullName>
    </recommendedName>
</protein>
<reference evidence="7" key="1">
    <citation type="journal article" date="2019" name="Int. J. Syst. Evol. Microbiol.">
        <title>The Global Catalogue of Microorganisms (GCM) 10K type strain sequencing project: providing services to taxonomists for standard genome sequencing and annotation.</title>
        <authorList>
            <consortium name="The Broad Institute Genomics Platform"/>
            <consortium name="The Broad Institute Genome Sequencing Center for Infectious Disease"/>
            <person name="Wu L."/>
            <person name="Ma J."/>
        </authorList>
    </citation>
    <scope>NUCLEOTIDE SEQUENCE [LARGE SCALE GENOMIC DNA]</scope>
    <source>
        <strain evidence="7">JCM 14306</strain>
    </source>
</reference>
<sequence>MARETADLDETNSRDTVPVSPMRQCQYRYCWDMTATGVTGIEWGYARVSTKKQDLHRQVHALTTYGIPDGPTGDDQRLYVDKLTGKHFNRQGWLELRPRLRAGDVLNLPELDRLGRTQTEMLHLFNELTAMGVHVNVIGGPIPFDTRNPGPATEMAKALLLFLGQVELIYKQERVASARESGKTAHRPRKLTARLEEDLAGEFMTGTPVDELVTKYGVSRATVYRIAREHQVKNNARRAITPAGRGKSLTPGQIGTAHRLKADGLSLRRIAEAVGSSRATVHRALTIGHTATVAADLAIVIASHGQANQHRLGCPGCGSVPNGKVAAARLREELQTDWWSTSDQNPDRIQVTQHCGRCQPHTVYAVACLACGDGPLLTGQLAELARDTEPQQLPDVVTGELTRAGWRWTQTSHATGWVCCQPAAPAEEGR</sequence>
<evidence type="ECO:0000256" key="3">
    <source>
        <dbReference type="ARBA" id="ARBA00023172"/>
    </source>
</evidence>
<gene>
    <name evidence="6" type="ORF">GCM10009744_65240</name>
</gene>
<dbReference type="PANTHER" id="PTHR30461">
    <property type="entry name" value="DNA-INVERTASE FROM LAMBDOID PROPHAGE"/>
    <property type="match status" value="1"/>
</dbReference>
<dbReference type="PANTHER" id="PTHR30461:SF2">
    <property type="entry name" value="SERINE RECOMBINASE PINE-RELATED"/>
    <property type="match status" value="1"/>
</dbReference>
<evidence type="ECO:0000256" key="2">
    <source>
        <dbReference type="ARBA" id="ARBA00023125"/>
    </source>
</evidence>
<dbReference type="InterPro" id="IPR050639">
    <property type="entry name" value="SSR_resolvase"/>
</dbReference>
<dbReference type="Gene3D" id="1.10.10.60">
    <property type="entry name" value="Homeodomain-like"/>
    <property type="match status" value="2"/>
</dbReference>
<name>A0ABN2FZR1_9ACTN</name>
<dbReference type="InterPro" id="IPR036162">
    <property type="entry name" value="Resolvase-like_N_sf"/>
</dbReference>
<dbReference type="InterPro" id="IPR006118">
    <property type="entry name" value="Recombinase_CS"/>
</dbReference>
<feature type="active site" description="O-(5'-phospho-DNA)-serine intermediate" evidence="4">
    <location>
        <position position="49"/>
    </location>
</feature>
<dbReference type="InterPro" id="IPR006119">
    <property type="entry name" value="Resolv_N"/>
</dbReference>